<feature type="domain" description="RdRp catalytic" evidence="1">
    <location>
        <begin position="1"/>
        <end position="81"/>
    </location>
</feature>
<evidence type="ECO:0000313" key="3">
    <source>
        <dbReference type="Proteomes" id="UP000199029"/>
    </source>
</evidence>
<dbReference type="InterPro" id="IPR007094">
    <property type="entry name" value="RNA-dir_pol_PSvirus"/>
</dbReference>
<dbReference type="Proteomes" id="UP000199029">
    <property type="component" value="Unassembled WGS sequence"/>
</dbReference>
<dbReference type="GO" id="GO:0039694">
    <property type="term" value="P:viral RNA genome replication"/>
    <property type="evidence" value="ECO:0007669"/>
    <property type="project" value="InterPro"/>
</dbReference>
<organism evidence="2 3">
    <name type="scientific">Hymenobacter arizonensis</name>
    <name type="common">Siccationidurans arizonensis</name>
    <dbReference type="NCBI Taxonomy" id="1227077"/>
    <lineage>
        <taxon>Bacteria</taxon>
        <taxon>Pseudomonadati</taxon>
        <taxon>Bacteroidota</taxon>
        <taxon>Cytophagia</taxon>
        <taxon>Cytophagales</taxon>
        <taxon>Hymenobacteraceae</taxon>
        <taxon>Hymenobacter</taxon>
    </lineage>
</organism>
<dbReference type="RefSeq" id="WP_143080343.1">
    <property type="nucleotide sequence ID" value="NZ_FOXS01000008.1"/>
</dbReference>
<name>A0A1I6BEW7_HYMAR</name>
<protein>
    <recommendedName>
        <fullName evidence="1">RdRp catalytic domain-containing protein</fullName>
    </recommendedName>
</protein>
<reference evidence="3" key="1">
    <citation type="submission" date="2016-10" db="EMBL/GenBank/DDBJ databases">
        <authorList>
            <person name="Varghese N."/>
            <person name="Submissions S."/>
        </authorList>
    </citation>
    <scope>NUCLEOTIDE SEQUENCE [LARGE SCALE GENOMIC DNA]</scope>
    <source>
        <strain evidence="3">OR362-8,ATCC BAA-1266,JCM 13504</strain>
    </source>
</reference>
<dbReference type="PROSITE" id="PS50507">
    <property type="entry name" value="RDRP_SSRNA_POS"/>
    <property type="match status" value="1"/>
</dbReference>
<gene>
    <name evidence="2" type="ORF">SAMN04515668_4444</name>
</gene>
<dbReference type="STRING" id="1227077.SAMN04515668_4444"/>
<evidence type="ECO:0000259" key="1">
    <source>
        <dbReference type="PROSITE" id="PS50507"/>
    </source>
</evidence>
<accession>A0A1I6BEW7</accession>
<dbReference type="EMBL" id="FOXS01000008">
    <property type="protein sequence ID" value="SFQ79454.1"/>
    <property type="molecule type" value="Genomic_DNA"/>
</dbReference>
<evidence type="ECO:0000313" key="2">
    <source>
        <dbReference type="EMBL" id="SFQ79454.1"/>
    </source>
</evidence>
<keyword evidence="3" id="KW-1185">Reference proteome</keyword>
<sequence>MNTLILSILIFVTSLNFFQRKETATCWVPNYEIDKASNEYQLNSQHSLPIAGIRKDDKRVSIMIYGDDFIATSLTPTKDKSSMKINYIRFPSKGKLSKYSKVDFYLNKDFSGNYTSYSFTFEGKHFNIPITRFLPNNRLIIDPHLLKLQLEFIGKFRISLKDDKVTTTASLNNDYAFSSNNHIKSIEIINWFTGQDPSIKARVSVTNPNNIKVMGTMIFDETFLWYEIRLDGISKPILLERIN</sequence>
<dbReference type="GO" id="GO:0003968">
    <property type="term" value="F:RNA-directed RNA polymerase activity"/>
    <property type="evidence" value="ECO:0007669"/>
    <property type="project" value="InterPro"/>
</dbReference>
<proteinExistence type="predicted"/>
<dbReference type="AlphaFoldDB" id="A0A1I6BEW7"/>